<protein>
    <submittedName>
        <fullName evidence="2">Uncharacterized protein</fullName>
    </submittedName>
</protein>
<sequence length="70" mass="7556">MSKLRSIAKDKPNLAVVPFDEGTVQCIALNLQGRGALAQPAGRVVQRGRKILGSSIPSRKETTPRIQPHP</sequence>
<evidence type="ECO:0000313" key="2">
    <source>
        <dbReference type="EMBL" id="RIE03602.1"/>
    </source>
</evidence>
<feature type="region of interest" description="Disordered" evidence="1">
    <location>
        <begin position="48"/>
        <end position="70"/>
    </location>
</feature>
<accession>A0A398CMT4</accession>
<name>A0A398CMT4_9BACL</name>
<reference evidence="2 3" key="1">
    <citation type="submission" date="2018-09" db="EMBL/GenBank/DDBJ databases">
        <title>Cohnella cavernae sp. nov., isolated from a karst cave.</title>
        <authorList>
            <person name="Zhu H."/>
        </authorList>
    </citation>
    <scope>NUCLEOTIDE SEQUENCE [LARGE SCALE GENOMIC DNA]</scope>
    <source>
        <strain evidence="2 3">K2E09-144</strain>
    </source>
</reference>
<proteinExistence type="predicted"/>
<keyword evidence="3" id="KW-1185">Reference proteome</keyword>
<comment type="caution">
    <text evidence="2">The sequence shown here is derived from an EMBL/GenBank/DDBJ whole genome shotgun (WGS) entry which is preliminary data.</text>
</comment>
<dbReference type="Proteomes" id="UP000266340">
    <property type="component" value="Unassembled WGS sequence"/>
</dbReference>
<dbReference type="RefSeq" id="WP_119149192.1">
    <property type="nucleotide sequence ID" value="NZ_QXJM01000035.1"/>
</dbReference>
<dbReference type="AlphaFoldDB" id="A0A398CMT4"/>
<organism evidence="2 3">
    <name type="scientific">Cohnella faecalis</name>
    <dbReference type="NCBI Taxonomy" id="2315694"/>
    <lineage>
        <taxon>Bacteria</taxon>
        <taxon>Bacillati</taxon>
        <taxon>Bacillota</taxon>
        <taxon>Bacilli</taxon>
        <taxon>Bacillales</taxon>
        <taxon>Paenibacillaceae</taxon>
        <taxon>Cohnella</taxon>
    </lineage>
</organism>
<dbReference type="EMBL" id="QXJM01000035">
    <property type="protein sequence ID" value="RIE03602.1"/>
    <property type="molecule type" value="Genomic_DNA"/>
</dbReference>
<evidence type="ECO:0000313" key="3">
    <source>
        <dbReference type="Proteomes" id="UP000266340"/>
    </source>
</evidence>
<gene>
    <name evidence="2" type="ORF">D3H35_10710</name>
</gene>
<evidence type="ECO:0000256" key="1">
    <source>
        <dbReference type="SAM" id="MobiDB-lite"/>
    </source>
</evidence>